<evidence type="ECO:0000256" key="6">
    <source>
        <dbReference type="ARBA" id="ARBA00022781"/>
    </source>
</evidence>
<dbReference type="InterPro" id="IPR020537">
    <property type="entry name" value="ATP_synth_F0_csu_DDCD_BS"/>
</dbReference>
<dbReference type="GO" id="GO:0031676">
    <property type="term" value="C:plasma membrane-derived thylakoid membrane"/>
    <property type="evidence" value="ECO:0007669"/>
    <property type="project" value="UniProtKB-SubCell"/>
</dbReference>
<keyword evidence="11 13" id="KW-0066">ATP synthesis</keyword>
<dbReference type="GO" id="GO:0033177">
    <property type="term" value="C:proton-transporting two-sector ATPase complex, proton-transporting domain"/>
    <property type="evidence" value="ECO:0007669"/>
    <property type="project" value="InterPro"/>
</dbReference>
<proteinExistence type="inferred from homology"/>
<dbReference type="FunFam" id="1.20.20.10:FF:000001">
    <property type="entry name" value="ATP synthase subunit c, chloroplastic"/>
    <property type="match status" value="1"/>
</dbReference>
<dbReference type="Gene3D" id="1.20.20.10">
    <property type="entry name" value="F1F0 ATP synthase subunit C"/>
    <property type="match status" value="1"/>
</dbReference>
<feature type="domain" description="V-ATPase proteolipid subunit C-like" evidence="14">
    <location>
        <begin position="12"/>
        <end position="74"/>
    </location>
</feature>
<comment type="function">
    <text evidence="12 13">F(1)F(0) ATP synthase produces ATP from ADP in the presence of a proton or sodium gradient. F-type ATPases consist of two structural domains, F(1) containing the extramembraneous catalytic core and F(0) containing the membrane proton channel, linked together by a central stalk and a peripheral stalk. During catalysis, ATP synthesis in the catalytic domain of F(1) is coupled via a rotary mechanism of the central stalk subunits to proton translocation.</text>
</comment>
<dbReference type="HAMAP" id="MF_01396">
    <property type="entry name" value="ATP_synth_c_bact"/>
    <property type="match status" value="1"/>
</dbReference>
<organism evidence="15">
    <name type="scientific">uncultured Leptolyngbya sp</name>
    <dbReference type="NCBI Taxonomy" id="332963"/>
    <lineage>
        <taxon>Bacteria</taxon>
        <taxon>Bacillati</taxon>
        <taxon>Cyanobacteriota</taxon>
        <taxon>Cyanophyceae</taxon>
        <taxon>Leptolyngbyales</taxon>
        <taxon>Leptolyngbyaceae</taxon>
        <taxon>Leptolyngbya group</taxon>
        <taxon>Leptolyngbya</taxon>
        <taxon>environmental samples</taxon>
    </lineage>
</organism>
<evidence type="ECO:0000256" key="10">
    <source>
        <dbReference type="ARBA" id="ARBA00023136"/>
    </source>
</evidence>
<feature type="transmembrane region" description="Helical" evidence="13">
    <location>
        <begin position="53"/>
        <end position="77"/>
    </location>
</feature>
<evidence type="ECO:0000256" key="2">
    <source>
        <dbReference type="ARBA" id="ARBA00006704"/>
    </source>
</evidence>
<keyword evidence="8 13" id="KW-0406">Ion transport</keyword>
<evidence type="ECO:0000256" key="3">
    <source>
        <dbReference type="ARBA" id="ARBA00022448"/>
    </source>
</evidence>
<comment type="function">
    <text evidence="13">Key component of the F(0) channel; it plays a direct role in translocation across the membrane. A homomeric c-ring of between 10-14 subunits forms the central stalk rotor element with the F(1) delta and epsilon subunits.</text>
</comment>
<dbReference type="GO" id="GO:0016787">
    <property type="term" value="F:hydrolase activity"/>
    <property type="evidence" value="ECO:0007669"/>
    <property type="project" value="UniProtKB-KW"/>
</dbReference>
<keyword evidence="5 13" id="KW-0812">Transmembrane</keyword>
<gene>
    <name evidence="13" type="primary">atpE</name>
    <name evidence="13" type="synonym">atpH</name>
    <name evidence="15" type="ORF">AVDCRST_MAG94-3201</name>
</gene>
<dbReference type="GO" id="GO:0008289">
    <property type="term" value="F:lipid binding"/>
    <property type="evidence" value="ECO:0007669"/>
    <property type="project" value="UniProtKB-KW"/>
</dbReference>
<comment type="subcellular location">
    <subcellularLocation>
        <location evidence="13">Cellular thylakoid membrane</location>
        <topology evidence="13">Multi-pass membrane protein</topology>
    </subcellularLocation>
    <subcellularLocation>
        <location evidence="1">Membrane</location>
        <topology evidence="1">Multi-pass membrane protein</topology>
    </subcellularLocation>
</comment>
<accession>A0A6J4MFW2</accession>
<feature type="site" description="Reversibly protonated during proton transport" evidence="13">
    <location>
        <position position="61"/>
    </location>
</feature>
<evidence type="ECO:0000256" key="4">
    <source>
        <dbReference type="ARBA" id="ARBA00022547"/>
    </source>
</evidence>
<sequence>MDPLVASASVVSAALAIGLASIGPGIGQGNASGSAVEGIARQPEAEGKIRGTLLLTLAFMESLTIYGLVIALVLLFANPFA</sequence>
<evidence type="ECO:0000256" key="7">
    <source>
        <dbReference type="ARBA" id="ARBA00022989"/>
    </source>
</evidence>
<dbReference type="PRINTS" id="PR00124">
    <property type="entry name" value="ATPASEC"/>
</dbReference>
<keyword evidence="15" id="KW-0378">Hydrolase</keyword>
<dbReference type="NCBIfam" id="NF005608">
    <property type="entry name" value="PRK07354.1"/>
    <property type="match status" value="1"/>
</dbReference>
<dbReference type="InterPro" id="IPR000454">
    <property type="entry name" value="ATP_synth_F0_csu"/>
</dbReference>
<dbReference type="AlphaFoldDB" id="A0A6J4MFW2"/>
<dbReference type="InterPro" id="IPR002379">
    <property type="entry name" value="ATPase_proteolipid_c-like_dom"/>
</dbReference>
<dbReference type="PANTHER" id="PTHR10031:SF0">
    <property type="entry name" value="ATPASE PROTEIN 9"/>
    <property type="match status" value="1"/>
</dbReference>
<dbReference type="PANTHER" id="PTHR10031">
    <property type="entry name" value="ATP SYNTHASE LIPID-BINDING PROTEIN, MITOCHONDRIAL"/>
    <property type="match status" value="1"/>
</dbReference>
<dbReference type="Pfam" id="PF00137">
    <property type="entry name" value="ATP-synt_C"/>
    <property type="match status" value="1"/>
</dbReference>
<dbReference type="GO" id="GO:0045259">
    <property type="term" value="C:proton-transporting ATP synthase complex"/>
    <property type="evidence" value="ECO:0007669"/>
    <property type="project" value="UniProtKB-KW"/>
</dbReference>
<evidence type="ECO:0000313" key="15">
    <source>
        <dbReference type="EMBL" id="CAA9358221.1"/>
    </source>
</evidence>
<dbReference type="EMBL" id="CADCTY010001120">
    <property type="protein sequence ID" value="CAA9358221.1"/>
    <property type="molecule type" value="Genomic_DNA"/>
</dbReference>
<reference evidence="15" key="1">
    <citation type="submission" date="2020-02" db="EMBL/GenBank/DDBJ databases">
        <authorList>
            <person name="Meier V. D."/>
        </authorList>
    </citation>
    <scope>NUCLEOTIDE SEQUENCE</scope>
    <source>
        <strain evidence="15">AVDCRST_MAG94</strain>
    </source>
</reference>
<evidence type="ECO:0000256" key="1">
    <source>
        <dbReference type="ARBA" id="ARBA00004141"/>
    </source>
</evidence>
<keyword evidence="9 13" id="KW-0446">Lipid-binding</keyword>
<keyword evidence="6 13" id="KW-0375">Hydrogen ion transport</keyword>
<dbReference type="PROSITE" id="PS00605">
    <property type="entry name" value="ATPASE_C"/>
    <property type="match status" value="1"/>
</dbReference>
<keyword evidence="13" id="KW-0793">Thylakoid</keyword>
<evidence type="ECO:0000256" key="9">
    <source>
        <dbReference type="ARBA" id="ARBA00023121"/>
    </source>
</evidence>
<dbReference type="InterPro" id="IPR038662">
    <property type="entry name" value="ATP_synth_F0_csu_sf"/>
</dbReference>
<keyword evidence="10 13" id="KW-0472">Membrane</keyword>
<keyword evidence="4 13" id="KW-0138">CF(0)</keyword>
<protein>
    <recommendedName>
        <fullName evidence="13">ATP synthase subunit c</fullName>
    </recommendedName>
    <alternativeName>
        <fullName evidence="13">ATP synthase F(0) sector subunit c</fullName>
    </alternativeName>
    <alternativeName>
        <fullName evidence="13">F-type ATPase subunit c</fullName>
        <shortName evidence="13">F-ATPase subunit c</shortName>
    </alternativeName>
    <alternativeName>
        <fullName evidence="13">Lipid-binding protein</fullName>
    </alternativeName>
</protein>
<dbReference type="InterPro" id="IPR005953">
    <property type="entry name" value="ATP_synth_csu_bac/chlpt"/>
</dbReference>
<evidence type="ECO:0000256" key="12">
    <source>
        <dbReference type="ARBA" id="ARBA00025198"/>
    </source>
</evidence>
<dbReference type="SUPFAM" id="SSF81333">
    <property type="entry name" value="F1F0 ATP synthase subunit C"/>
    <property type="match status" value="1"/>
</dbReference>
<keyword evidence="7 13" id="KW-1133">Transmembrane helix</keyword>
<evidence type="ECO:0000256" key="8">
    <source>
        <dbReference type="ARBA" id="ARBA00023065"/>
    </source>
</evidence>
<evidence type="ECO:0000256" key="5">
    <source>
        <dbReference type="ARBA" id="ARBA00022692"/>
    </source>
</evidence>
<name>A0A6J4MFW2_9CYAN</name>
<comment type="caution">
    <text evidence="13">Lacks conserved residue(s) required for the propagation of feature annotation.</text>
</comment>
<dbReference type="CDD" id="cd18183">
    <property type="entry name" value="ATP-synt_Fo_c_ATPH"/>
    <property type="match status" value="1"/>
</dbReference>
<comment type="similarity">
    <text evidence="2 13">Belongs to the ATPase C chain family.</text>
</comment>
<evidence type="ECO:0000256" key="11">
    <source>
        <dbReference type="ARBA" id="ARBA00023310"/>
    </source>
</evidence>
<keyword evidence="3 13" id="KW-0813">Transport</keyword>
<evidence type="ECO:0000256" key="13">
    <source>
        <dbReference type="HAMAP-Rule" id="MF_01396"/>
    </source>
</evidence>
<dbReference type="NCBIfam" id="TIGR01260">
    <property type="entry name" value="ATP_synt_c"/>
    <property type="match status" value="1"/>
</dbReference>
<evidence type="ECO:0000259" key="14">
    <source>
        <dbReference type="Pfam" id="PF00137"/>
    </source>
</evidence>
<dbReference type="InterPro" id="IPR035921">
    <property type="entry name" value="F/V-ATP_Csub_sf"/>
</dbReference>
<dbReference type="GO" id="GO:0046933">
    <property type="term" value="F:proton-transporting ATP synthase activity, rotational mechanism"/>
    <property type="evidence" value="ECO:0007669"/>
    <property type="project" value="UniProtKB-UniRule"/>
</dbReference>